<keyword evidence="2 5" id="KW-0812">Transmembrane</keyword>
<feature type="transmembrane region" description="Helical" evidence="5">
    <location>
        <begin position="107"/>
        <end position="125"/>
    </location>
</feature>
<proteinExistence type="predicted"/>
<accession>A0A1L0BTV4</accession>
<comment type="subcellular location">
    <subcellularLocation>
        <location evidence="1">Endomembrane system</location>
        <topology evidence="1">Multi-pass membrane protein</topology>
    </subcellularLocation>
</comment>
<keyword evidence="4 5" id="KW-0472">Membrane</keyword>
<keyword evidence="7" id="KW-1185">Reference proteome</keyword>
<dbReference type="PANTHER" id="PTHR10989">
    <property type="entry name" value="ANDROGEN-INDUCED PROTEIN 1-RELATED"/>
    <property type="match status" value="1"/>
</dbReference>
<protein>
    <submittedName>
        <fullName evidence="6">CIC11C00000003439</fullName>
    </submittedName>
</protein>
<dbReference type="GO" id="GO:0016020">
    <property type="term" value="C:membrane"/>
    <property type="evidence" value="ECO:0007669"/>
    <property type="project" value="InterPro"/>
</dbReference>
<evidence type="ECO:0000313" key="7">
    <source>
        <dbReference type="Proteomes" id="UP000182334"/>
    </source>
</evidence>
<dbReference type="AlphaFoldDB" id="A0A1L0BTV4"/>
<evidence type="ECO:0000313" key="6">
    <source>
        <dbReference type="EMBL" id="SGZ54699.1"/>
    </source>
</evidence>
<evidence type="ECO:0000256" key="4">
    <source>
        <dbReference type="ARBA" id="ARBA00023136"/>
    </source>
</evidence>
<name>A0A1L0BTV4_9ASCO</name>
<feature type="transmembrane region" description="Helical" evidence="5">
    <location>
        <begin position="171"/>
        <end position="190"/>
    </location>
</feature>
<gene>
    <name evidence="6" type="ORF">SAMEA4029010_CIC11G00000003439</name>
</gene>
<dbReference type="OrthoDB" id="1898221at2759"/>
<dbReference type="EMBL" id="LT635759">
    <property type="protein sequence ID" value="SGZ54699.1"/>
    <property type="molecule type" value="Genomic_DNA"/>
</dbReference>
<evidence type="ECO:0000256" key="5">
    <source>
        <dbReference type="SAM" id="Phobius"/>
    </source>
</evidence>
<dbReference type="GO" id="GO:0012505">
    <property type="term" value="C:endomembrane system"/>
    <property type="evidence" value="ECO:0007669"/>
    <property type="project" value="UniProtKB-SubCell"/>
</dbReference>
<dbReference type="Proteomes" id="UP000182334">
    <property type="component" value="Chromosome IV"/>
</dbReference>
<dbReference type="Pfam" id="PF04750">
    <property type="entry name" value="Far-17a_AIG1"/>
    <property type="match status" value="1"/>
</dbReference>
<evidence type="ECO:0000256" key="2">
    <source>
        <dbReference type="ARBA" id="ARBA00022692"/>
    </source>
</evidence>
<dbReference type="InterPro" id="IPR006838">
    <property type="entry name" value="ADTRP_AIG1"/>
</dbReference>
<dbReference type="PANTHER" id="PTHR10989:SF16">
    <property type="entry name" value="AT02829P-RELATED"/>
    <property type="match status" value="1"/>
</dbReference>
<keyword evidence="3 5" id="KW-1133">Transmembrane helix</keyword>
<sequence length="258" mass="28907">MIIVSPSNIDNVEANLLSLSIVIMPLRGSRAPGNPVITAISASAFASGTWALNYLVSQVDLPPHLAGGGHWQFLTNLSLLFTLVVLFIGVIAHITKSASLFNLKNNLHPIALVLECVVTTVYWPLKLFFLHLLVKDPTRKMIPLVVDLCLHLVPVVSLLVDYIFFMPKWTITNWTALATCLVLTTLYWVLLKQLVDFENGGEYPYMFLNVDNEATRILIFQVVGLVGFASFLFFKKVYDLVVHPEVEKIEETKLKKNL</sequence>
<feature type="transmembrane region" description="Helical" evidence="5">
    <location>
        <begin position="214"/>
        <end position="234"/>
    </location>
</feature>
<feature type="transmembrane region" description="Helical" evidence="5">
    <location>
        <begin position="76"/>
        <end position="95"/>
    </location>
</feature>
<evidence type="ECO:0000256" key="1">
    <source>
        <dbReference type="ARBA" id="ARBA00004127"/>
    </source>
</evidence>
<reference evidence="6 7" key="1">
    <citation type="submission" date="2016-10" db="EMBL/GenBank/DDBJ databases">
        <authorList>
            <person name="de Groot N.N."/>
        </authorList>
    </citation>
    <scope>NUCLEOTIDE SEQUENCE [LARGE SCALE GENOMIC DNA]</scope>
    <source>
        <strain evidence="6 7">CBS 141442</strain>
    </source>
</reference>
<organism evidence="6 7">
    <name type="scientific">Sungouiella intermedia</name>
    <dbReference type="NCBI Taxonomy" id="45354"/>
    <lineage>
        <taxon>Eukaryota</taxon>
        <taxon>Fungi</taxon>
        <taxon>Dikarya</taxon>
        <taxon>Ascomycota</taxon>
        <taxon>Saccharomycotina</taxon>
        <taxon>Pichiomycetes</taxon>
        <taxon>Metschnikowiaceae</taxon>
        <taxon>Sungouiella</taxon>
    </lineage>
</organism>
<feature type="transmembrane region" description="Helical" evidence="5">
    <location>
        <begin position="145"/>
        <end position="164"/>
    </location>
</feature>
<evidence type="ECO:0000256" key="3">
    <source>
        <dbReference type="ARBA" id="ARBA00022989"/>
    </source>
</evidence>